<dbReference type="SMART" id="SM00387">
    <property type="entry name" value="HATPase_c"/>
    <property type="match status" value="1"/>
</dbReference>
<proteinExistence type="predicted"/>
<evidence type="ECO:0000259" key="6">
    <source>
        <dbReference type="PROSITE" id="PS51833"/>
    </source>
</evidence>
<dbReference type="PANTHER" id="PTHR43547">
    <property type="entry name" value="TWO-COMPONENT HISTIDINE KINASE"/>
    <property type="match status" value="1"/>
</dbReference>
<dbReference type="InterPro" id="IPR036890">
    <property type="entry name" value="HATPase_C_sf"/>
</dbReference>
<feature type="domain" description="HDOD" evidence="6">
    <location>
        <begin position="408"/>
        <end position="611"/>
    </location>
</feature>
<keyword evidence="1 2" id="KW-0597">Phosphoprotein</keyword>
<feature type="modified residue" description="4-aspartylphosphate" evidence="2">
    <location>
        <position position="320"/>
    </location>
</feature>
<dbReference type="GO" id="GO:0000155">
    <property type="term" value="F:phosphorelay sensor kinase activity"/>
    <property type="evidence" value="ECO:0007669"/>
    <property type="project" value="TreeGrafter"/>
</dbReference>
<dbReference type="PROSITE" id="PS50110">
    <property type="entry name" value="RESPONSE_REGULATORY"/>
    <property type="match status" value="1"/>
</dbReference>
<dbReference type="SMART" id="SM00448">
    <property type="entry name" value="REC"/>
    <property type="match status" value="1"/>
</dbReference>
<dbReference type="EMBL" id="JANUAU010000012">
    <property type="protein sequence ID" value="MCS3679100.1"/>
    <property type="molecule type" value="Genomic_DNA"/>
</dbReference>
<evidence type="ECO:0000259" key="4">
    <source>
        <dbReference type="PROSITE" id="PS50109"/>
    </source>
</evidence>
<sequence>MASEHPTENSQTTEGAAGVEQDLGAVLTGQNTPSFIARLGREAETALGSILDLAGRLRDASSDIDAVTTKIQGRGETLRRTFRSLRHLARLSDEDGAPDSEEVDAVALAQECLDELDSAARGTGLKLALEAPSSPVEITTNGATLRQALRHLLANAITSTAQGAVTLRVDEEDAEIAFRVESTGTGGPGEPDGDLSSLFEPFGQREPEQGASPKGLGLGLPLANAFSDYLGGALDVESGPEDRRGVTLRVPRDIVGATQEETDTGEDREAVRLLVVEDNDVTRRLLRRMLEDAYQVDMAEEAGEAIQQAEEEAYDVFILDVNLKDRRTGVEVLQAVRRMEGYGSTPAVACTAYALDDHREHFLRAGFDDVVAKPVTKREILDVVDQRLEEPTSSEVEAPEISLSGIELPPIPTTLIEVASLASSPESPDVEALTEALQKDAVVSQWLIRHINSAYYSMRESIDTVERAVRYLGFQPVCNLILTKVIGESFSGAEEPEGEQVQQYIMKTSVLAAYVARELSKEIGFEEPGVAYTGGIFAQIGRLALLEDEGETYVDLWFEEQDRSASFRGPPPQGQEILHFEEDYVQNGLAVGKACGVSDKLQAVLRAHHRPARARTAFRPLVPLVAVAFKVAHHADDLEDENPWDGEEALARDLQGFQVTRHVVEGQPLSERKLIALVVDIVGDAIEFVDEVLDAA</sequence>
<organism evidence="7 8">
    <name type="scientific">Salinibacter ruber</name>
    <dbReference type="NCBI Taxonomy" id="146919"/>
    <lineage>
        <taxon>Bacteria</taxon>
        <taxon>Pseudomonadati</taxon>
        <taxon>Rhodothermota</taxon>
        <taxon>Rhodothermia</taxon>
        <taxon>Rhodothermales</taxon>
        <taxon>Salinibacteraceae</taxon>
        <taxon>Salinibacter</taxon>
    </lineage>
</organism>
<dbReference type="PROSITE" id="PS51833">
    <property type="entry name" value="HDOD"/>
    <property type="match status" value="1"/>
</dbReference>
<dbReference type="CDD" id="cd17546">
    <property type="entry name" value="REC_hyHK_CKI1_RcsC-like"/>
    <property type="match status" value="1"/>
</dbReference>
<dbReference type="SUPFAM" id="SSF109604">
    <property type="entry name" value="HD-domain/PDEase-like"/>
    <property type="match status" value="1"/>
</dbReference>
<gene>
    <name evidence="7" type="ORF">GGP71_003048</name>
</gene>
<evidence type="ECO:0000313" key="8">
    <source>
        <dbReference type="Proteomes" id="UP001155027"/>
    </source>
</evidence>
<feature type="domain" description="Histidine kinase" evidence="4">
    <location>
        <begin position="38"/>
        <end position="254"/>
    </location>
</feature>
<evidence type="ECO:0000256" key="1">
    <source>
        <dbReference type="ARBA" id="ARBA00022553"/>
    </source>
</evidence>
<dbReference type="CDD" id="cd00075">
    <property type="entry name" value="HATPase"/>
    <property type="match status" value="1"/>
</dbReference>
<reference evidence="7" key="1">
    <citation type="submission" date="2022-08" db="EMBL/GenBank/DDBJ databases">
        <title>Genomic Encyclopedia of Type Strains, Phase V (KMG-V): Genome sequencing to study the core and pangenomes of soil and plant-associated prokaryotes.</title>
        <authorList>
            <person name="Whitman W."/>
        </authorList>
    </citation>
    <scope>NUCLEOTIDE SEQUENCE</scope>
    <source>
        <strain evidence="7">0</strain>
    </source>
</reference>
<evidence type="ECO:0000256" key="3">
    <source>
        <dbReference type="SAM" id="MobiDB-lite"/>
    </source>
</evidence>
<dbReference type="Gene3D" id="1.10.3210.10">
    <property type="entry name" value="Hypothetical protein af1432"/>
    <property type="match status" value="1"/>
</dbReference>
<dbReference type="PROSITE" id="PS50109">
    <property type="entry name" value="HIS_KIN"/>
    <property type="match status" value="1"/>
</dbReference>
<evidence type="ECO:0000313" key="7">
    <source>
        <dbReference type="EMBL" id="MCS3679100.1"/>
    </source>
</evidence>
<evidence type="ECO:0000256" key="2">
    <source>
        <dbReference type="PROSITE-ProRule" id="PRU00169"/>
    </source>
</evidence>
<feature type="region of interest" description="Disordered" evidence="3">
    <location>
        <begin position="181"/>
        <end position="212"/>
    </location>
</feature>
<dbReference type="AlphaFoldDB" id="A0A9X2PYC8"/>
<dbReference type="SUPFAM" id="SSF52172">
    <property type="entry name" value="CheY-like"/>
    <property type="match status" value="1"/>
</dbReference>
<dbReference type="Gene3D" id="3.30.565.10">
    <property type="entry name" value="Histidine kinase-like ATPase, C-terminal domain"/>
    <property type="match status" value="1"/>
</dbReference>
<accession>A0A9X2PYC8</accession>
<dbReference type="Proteomes" id="UP001155027">
    <property type="component" value="Unassembled WGS sequence"/>
</dbReference>
<dbReference type="SUPFAM" id="SSF55874">
    <property type="entry name" value="ATPase domain of HSP90 chaperone/DNA topoisomerase II/histidine kinase"/>
    <property type="match status" value="1"/>
</dbReference>
<dbReference type="Pfam" id="PF00072">
    <property type="entry name" value="Response_reg"/>
    <property type="match status" value="1"/>
</dbReference>
<dbReference type="InterPro" id="IPR005467">
    <property type="entry name" value="His_kinase_dom"/>
</dbReference>
<feature type="domain" description="Response regulatory" evidence="5">
    <location>
        <begin position="272"/>
        <end position="388"/>
    </location>
</feature>
<dbReference type="InterPro" id="IPR013976">
    <property type="entry name" value="HDOD"/>
</dbReference>
<dbReference type="InterPro" id="IPR003594">
    <property type="entry name" value="HATPase_dom"/>
</dbReference>
<name>A0A9X2PYC8_9BACT</name>
<dbReference type="Pfam" id="PF08668">
    <property type="entry name" value="HDOD"/>
    <property type="match status" value="1"/>
</dbReference>
<protein>
    <submittedName>
        <fullName evidence="7">HD-like signal output (HDOD) protein</fullName>
    </submittedName>
</protein>
<dbReference type="InterPro" id="IPR001789">
    <property type="entry name" value="Sig_transdc_resp-reg_receiver"/>
</dbReference>
<dbReference type="InterPro" id="IPR011006">
    <property type="entry name" value="CheY-like_superfamily"/>
</dbReference>
<dbReference type="RefSeq" id="WP_259080976.1">
    <property type="nucleotide sequence ID" value="NZ_JANUAU010000012.1"/>
</dbReference>
<evidence type="ECO:0000259" key="5">
    <source>
        <dbReference type="PROSITE" id="PS50110"/>
    </source>
</evidence>
<dbReference type="PANTHER" id="PTHR43547:SF2">
    <property type="entry name" value="HYBRID SIGNAL TRANSDUCTION HISTIDINE KINASE C"/>
    <property type="match status" value="1"/>
</dbReference>
<comment type="caution">
    <text evidence="7">The sequence shown here is derived from an EMBL/GenBank/DDBJ whole genome shotgun (WGS) entry which is preliminary data.</text>
</comment>
<dbReference type="Gene3D" id="3.40.50.2300">
    <property type="match status" value="1"/>
</dbReference>
<dbReference type="Pfam" id="PF02518">
    <property type="entry name" value="HATPase_c"/>
    <property type="match status" value="1"/>
</dbReference>